<name>A0A8J6TIT1_9BACT</name>
<evidence type="ECO:0000313" key="6">
    <source>
        <dbReference type="Proteomes" id="UP000603434"/>
    </source>
</evidence>
<dbReference type="Gene3D" id="1.25.40.10">
    <property type="entry name" value="Tetratricopeptide repeat domain"/>
    <property type="match status" value="4"/>
</dbReference>
<dbReference type="SUPFAM" id="SSF48452">
    <property type="entry name" value="TPR-like"/>
    <property type="match status" value="3"/>
</dbReference>
<dbReference type="Pfam" id="PF13432">
    <property type="entry name" value="TPR_16"/>
    <property type="match status" value="1"/>
</dbReference>
<dbReference type="Pfam" id="PF13174">
    <property type="entry name" value="TPR_6"/>
    <property type="match status" value="3"/>
</dbReference>
<evidence type="ECO:0000256" key="1">
    <source>
        <dbReference type="ARBA" id="ARBA00022737"/>
    </source>
</evidence>
<dbReference type="PANTHER" id="PTHR44943">
    <property type="entry name" value="CELLULOSE SYNTHASE OPERON PROTEIN C"/>
    <property type="match status" value="1"/>
</dbReference>
<feature type="region of interest" description="Disordered" evidence="4">
    <location>
        <begin position="133"/>
        <end position="158"/>
    </location>
</feature>
<evidence type="ECO:0000256" key="3">
    <source>
        <dbReference type="PROSITE-ProRule" id="PRU00339"/>
    </source>
</evidence>
<accession>A0A8J6TIT1</accession>
<dbReference type="Pfam" id="PF13181">
    <property type="entry name" value="TPR_8"/>
    <property type="match status" value="1"/>
</dbReference>
<reference evidence="5 6" key="1">
    <citation type="submission" date="2020-08" db="EMBL/GenBank/DDBJ databases">
        <title>Bridging the membrane lipid divide: bacteria of the FCB group superphylum have the potential to synthesize archaeal ether lipids.</title>
        <authorList>
            <person name="Villanueva L."/>
            <person name="Von Meijenfeldt F.A.B."/>
            <person name="Westbye A.B."/>
            <person name="Yadav S."/>
            <person name="Hopmans E.C."/>
            <person name="Dutilh B.E."/>
            <person name="Sinninghe Damste J.S."/>
        </authorList>
    </citation>
    <scope>NUCLEOTIDE SEQUENCE [LARGE SCALE GENOMIC DNA]</scope>
    <source>
        <strain evidence="5">NIOZ-UU30</strain>
    </source>
</reference>
<dbReference type="EMBL" id="JACNJH010000134">
    <property type="protein sequence ID" value="MBC8361402.1"/>
    <property type="molecule type" value="Genomic_DNA"/>
</dbReference>
<evidence type="ECO:0000313" key="5">
    <source>
        <dbReference type="EMBL" id="MBC8361402.1"/>
    </source>
</evidence>
<feature type="repeat" description="TPR" evidence="3">
    <location>
        <begin position="308"/>
        <end position="341"/>
    </location>
</feature>
<dbReference type="AlphaFoldDB" id="A0A8J6TIT1"/>
<feature type="repeat" description="TPR" evidence="3">
    <location>
        <begin position="818"/>
        <end position="851"/>
    </location>
</feature>
<proteinExistence type="predicted"/>
<sequence>MSRVVSIATHESLFGTTINVLGNGKIPTYVTETQDLPPKIVVDILCTAESLETITVASEHSNLKGLRVGHHPQKIRMVLDLKAIDIPTFAIKSVGNELTIFLKSRKIMGEKEDDFSEDQSDATGNDLAVLKPLEDIKSSNQDPAMSTQPKDIKTDENQKNTELLSIQNSAAKEFGSVSLATVGGTIQGPQQDPKQVVQVRGNTGVAGLKEVFYGSNLTQIVPDDGRNDTALLIESLNAYGAQNWSGAIENLTLLIKTYPQGRYSEKACFLLAKANEQLYSTSISDHFSEIKKYYEDAIYRFPASEYGPQAFLGIGNLLFKTGNYYEALAYYNLVIKKAPGSILAAKALMQKADIMLQNKRQEEAMSISAVLEDSVSGFPDMPVKTEAKLLRAKILYEMNRFRESLDIFSELQTASSENSLQYPAITLYLGYNYYQLQDNQRSRENLLKFYNSYPDREMNHLILPQIGDTYRNEGRHKDAVKFYQLVLKRYPEKEGAAISKIRLAEEQEEQAVASARGIAPPVNILDEDLDREGAAISKIRLAEEQAVASVMGIAPRINILDEDLALAAEFYKEIINKPVDKKNENPLTQLALLKLSIIYQKEKEYEKSLKHLKLLFEKYPQTSLRKEGLQALTGTIDGFFKEELKAKKYGSIINFYVSEKELIYELNAPEVFITVARAFIHQKFEDMGTEMFEMADPMLSDEEKPPDLLFLLGRYFYKQEKLEIALERISLFIDRYPSDKNVPSAYRLKGSILLKLKKYPQAAEMFSAALRYPADKCEKLSILIDRAKALAESNPGKEALEATKEADGIKSACISTDYSIYQEIGDLYLNLGDTQRAIDLFNQAIVIAKEKADKISLMLKVAQGYRLLDKKEEFLALYDKISKLNDPFWSNLAKEKLEEMNFNWEMEKMKVEWKRGEKI</sequence>
<protein>
    <submittedName>
        <fullName evidence="5">Tetratricopeptide repeat protein</fullName>
    </submittedName>
</protein>
<dbReference type="InterPro" id="IPR019734">
    <property type="entry name" value="TPR_rpt"/>
</dbReference>
<dbReference type="InterPro" id="IPR011990">
    <property type="entry name" value="TPR-like_helical_dom_sf"/>
</dbReference>
<feature type="compositionally biased region" description="Polar residues" evidence="4">
    <location>
        <begin position="138"/>
        <end position="149"/>
    </location>
</feature>
<dbReference type="PANTHER" id="PTHR44943:SF8">
    <property type="entry name" value="TPR REPEAT-CONTAINING PROTEIN MJ0263"/>
    <property type="match status" value="1"/>
</dbReference>
<gene>
    <name evidence="5" type="ORF">H8E23_08400</name>
</gene>
<comment type="caution">
    <text evidence="5">The sequence shown here is derived from an EMBL/GenBank/DDBJ whole genome shotgun (WGS) entry which is preliminary data.</text>
</comment>
<dbReference type="SMART" id="SM00028">
    <property type="entry name" value="TPR"/>
    <property type="match status" value="7"/>
</dbReference>
<evidence type="ECO:0000256" key="4">
    <source>
        <dbReference type="SAM" id="MobiDB-lite"/>
    </source>
</evidence>
<dbReference type="InterPro" id="IPR051685">
    <property type="entry name" value="Ycf3/AcsC/BcsC/TPR_MFPF"/>
</dbReference>
<feature type="repeat" description="TPR" evidence="3">
    <location>
        <begin position="460"/>
        <end position="493"/>
    </location>
</feature>
<dbReference type="PROSITE" id="PS50005">
    <property type="entry name" value="TPR"/>
    <property type="match status" value="4"/>
</dbReference>
<evidence type="ECO:0000256" key="2">
    <source>
        <dbReference type="ARBA" id="ARBA00022803"/>
    </source>
</evidence>
<feature type="repeat" description="TPR" evidence="3">
    <location>
        <begin position="743"/>
        <end position="776"/>
    </location>
</feature>
<keyword evidence="1" id="KW-0677">Repeat</keyword>
<organism evidence="5 6">
    <name type="scientific">Candidatus Desulfatibia profunda</name>
    <dbReference type="NCBI Taxonomy" id="2841695"/>
    <lineage>
        <taxon>Bacteria</taxon>
        <taxon>Pseudomonadati</taxon>
        <taxon>Thermodesulfobacteriota</taxon>
        <taxon>Desulfobacteria</taxon>
        <taxon>Desulfobacterales</taxon>
        <taxon>Desulfobacterales incertae sedis</taxon>
        <taxon>Candidatus Desulfatibia</taxon>
    </lineage>
</organism>
<keyword evidence="2 3" id="KW-0802">TPR repeat</keyword>
<dbReference type="Proteomes" id="UP000603434">
    <property type="component" value="Unassembled WGS sequence"/>
</dbReference>